<dbReference type="Pfam" id="PF00989">
    <property type="entry name" value="PAS"/>
    <property type="match status" value="1"/>
</dbReference>
<dbReference type="SMART" id="SM00086">
    <property type="entry name" value="PAC"/>
    <property type="match status" value="1"/>
</dbReference>
<evidence type="ECO:0000256" key="11">
    <source>
        <dbReference type="ARBA" id="ARBA00022741"/>
    </source>
</evidence>
<evidence type="ECO:0000256" key="8">
    <source>
        <dbReference type="ARBA" id="ARBA00022643"/>
    </source>
</evidence>
<evidence type="ECO:0000256" key="9">
    <source>
        <dbReference type="ARBA" id="ARBA00022679"/>
    </source>
</evidence>
<evidence type="ECO:0000256" key="3">
    <source>
        <dbReference type="ARBA" id="ARBA00021740"/>
    </source>
</evidence>
<feature type="domain" description="PAC" evidence="18">
    <location>
        <begin position="226"/>
        <end position="278"/>
    </location>
</feature>
<dbReference type="Gene3D" id="3.30.450.20">
    <property type="entry name" value="PAS domain"/>
    <property type="match status" value="2"/>
</dbReference>
<reference evidence="20" key="1">
    <citation type="submission" date="2017-06" db="EMBL/GenBank/DDBJ databases">
        <authorList>
            <person name="Varghese N."/>
            <person name="Submissions S."/>
        </authorList>
    </citation>
    <scope>NUCLEOTIDE SEQUENCE [LARGE SCALE GENOMIC DNA]</scope>
    <source>
        <strain evidence="20">DSM 137</strain>
    </source>
</reference>
<proteinExistence type="predicted"/>
<evidence type="ECO:0000313" key="19">
    <source>
        <dbReference type="EMBL" id="SNB66451.1"/>
    </source>
</evidence>
<evidence type="ECO:0000256" key="16">
    <source>
        <dbReference type="ARBA" id="ARBA00023170"/>
    </source>
</evidence>
<dbReference type="Proteomes" id="UP000198418">
    <property type="component" value="Unassembled WGS sequence"/>
</dbReference>
<dbReference type="PROSITE" id="PS50113">
    <property type="entry name" value="PAC"/>
    <property type="match status" value="1"/>
</dbReference>
<keyword evidence="4" id="KW-0600">Photoreceptor protein</keyword>
<dbReference type="InterPro" id="IPR001610">
    <property type="entry name" value="PAC"/>
</dbReference>
<accession>A0A212R3L2</accession>
<keyword evidence="8" id="KW-0288">FMN</keyword>
<evidence type="ECO:0000256" key="12">
    <source>
        <dbReference type="ARBA" id="ARBA00022777"/>
    </source>
</evidence>
<evidence type="ECO:0000256" key="2">
    <source>
        <dbReference type="ARBA" id="ARBA00012438"/>
    </source>
</evidence>
<keyword evidence="20" id="KW-1185">Reference proteome</keyword>
<dbReference type="InterPro" id="IPR011102">
    <property type="entry name" value="Sig_transdc_His_kinase_HWE"/>
</dbReference>
<dbReference type="EC" id="2.7.13.3" evidence="2"/>
<dbReference type="Pfam" id="PF07536">
    <property type="entry name" value="HWE_HK"/>
    <property type="match status" value="1"/>
</dbReference>
<keyword evidence="12" id="KW-0418">Kinase</keyword>
<dbReference type="SUPFAM" id="SSF55785">
    <property type="entry name" value="PYP-like sensor domain (PAS domain)"/>
    <property type="match status" value="1"/>
</dbReference>
<dbReference type="GO" id="GO:0004673">
    <property type="term" value="F:protein histidine kinase activity"/>
    <property type="evidence" value="ECO:0007669"/>
    <property type="project" value="UniProtKB-EC"/>
</dbReference>
<dbReference type="Gene3D" id="3.30.565.10">
    <property type="entry name" value="Histidine kinase-like ATPase, C-terminal domain"/>
    <property type="match status" value="1"/>
</dbReference>
<evidence type="ECO:0000259" key="18">
    <source>
        <dbReference type="PROSITE" id="PS50113"/>
    </source>
</evidence>
<dbReference type="AlphaFoldDB" id="A0A212R3L2"/>
<dbReference type="InterPro" id="IPR000700">
    <property type="entry name" value="PAS-assoc_C"/>
</dbReference>
<keyword evidence="10" id="KW-0677">Repeat</keyword>
<protein>
    <recommendedName>
        <fullName evidence="3">Blue-light-activated histidine kinase</fullName>
        <ecNumber evidence="2">2.7.13.3</ecNumber>
    </recommendedName>
</protein>
<dbReference type="RefSeq" id="WP_141098384.1">
    <property type="nucleotide sequence ID" value="NZ_FYDG01000002.1"/>
</dbReference>
<dbReference type="CDD" id="cd00130">
    <property type="entry name" value="PAS"/>
    <property type="match status" value="1"/>
</dbReference>
<dbReference type="PANTHER" id="PTHR41523">
    <property type="entry name" value="TWO-COMPONENT SYSTEM SENSOR PROTEIN"/>
    <property type="match status" value="1"/>
</dbReference>
<dbReference type="GO" id="GO:0006355">
    <property type="term" value="P:regulation of DNA-templated transcription"/>
    <property type="evidence" value="ECO:0007669"/>
    <property type="project" value="InterPro"/>
</dbReference>
<evidence type="ECO:0000256" key="13">
    <source>
        <dbReference type="ARBA" id="ARBA00022840"/>
    </source>
</evidence>
<dbReference type="InterPro" id="IPR035965">
    <property type="entry name" value="PAS-like_dom_sf"/>
</dbReference>
<organism evidence="19 20">
    <name type="scientific">Rhodoblastus acidophilus</name>
    <name type="common">Rhodopseudomonas acidophila</name>
    <dbReference type="NCBI Taxonomy" id="1074"/>
    <lineage>
        <taxon>Bacteria</taxon>
        <taxon>Pseudomonadati</taxon>
        <taxon>Pseudomonadota</taxon>
        <taxon>Alphaproteobacteria</taxon>
        <taxon>Hyphomicrobiales</taxon>
        <taxon>Rhodoblastaceae</taxon>
        <taxon>Rhodoblastus</taxon>
    </lineage>
</organism>
<dbReference type="GO" id="GO:0005524">
    <property type="term" value="F:ATP binding"/>
    <property type="evidence" value="ECO:0007669"/>
    <property type="project" value="UniProtKB-KW"/>
</dbReference>
<feature type="domain" description="PAS" evidence="17">
    <location>
        <begin position="151"/>
        <end position="207"/>
    </location>
</feature>
<evidence type="ECO:0000256" key="14">
    <source>
        <dbReference type="ARBA" id="ARBA00022991"/>
    </source>
</evidence>
<keyword evidence="6" id="KW-0716">Sensory transduction</keyword>
<dbReference type="OrthoDB" id="9813940at2"/>
<dbReference type="PROSITE" id="PS50112">
    <property type="entry name" value="PAS"/>
    <property type="match status" value="1"/>
</dbReference>
<keyword evidence="15" id="KW-0843">Virulence</keyword>
<dbReference type="SMART" id="SM00911">
    <property type="entry name" value="HWE_HK"/>
    <property type="match status" value="1"/>
</dbReference>
<name>A0A212R3L2_RHOAC</name>
<evidence type="ECO:0000256" key="10">
    <source>
        <dbReference type="ARBA" id="ARBA00022737"/>
    </source>
</evidence>
<evidence type="ECO:0000313" key="20">
    <source>
        <dbReference type="Proteomes" id="UP000198418"/>
    </source>
</evidence>
<dbReference type="InterPro" id="IPR000014">
    <property type="entry name" value="PAS"/>
</dbReference>
<keyword evidence="14" id="KW-0157">Chromophore</keyword>
<evidence type="ECO:0000259" key="17">
    <source>
        <dbReference type="PROSITE" id="PS50112"/>
    </source>
</evidence>
<keyword evidence="11" id="KW-0547">Nucleotide-binding</keyword>
<keyword evidence="16" id="KW-0675">Receptor</keyword>
<gene>
    <name evidence="19" type="ORF">SAMN06265338_102449</name>
</gene>
<dbReference type="GO" id="GO:0009881">
    <property type="term" value="F:photoreceptor activity"/>
    <property type="evidence" value="ECO:0007669"/>
    <property type="project" value="UniProtKB-KW"/>
</dbReference>
<dbReference type="InterPro" id="IPR036890">
    <property type="entry name" value="HATPase_C_sf"/>
</dbReference>
<sequence>MKEPGRDSAEFARRAAEAQCRRGFEALPAHVAVLDETGAIMLVNRAWTDFARDNGAGSRAFGVAVGVNYLDVCRRASGADATARQALVGLEAVLCGAVAHFEMEYPCDAPNERRWFLMTADALDPQLPMGAIVSHLDISGRKLAELALAESEQRYRAVFDGAAVGMAELAADGRWQRANAALLRIVGRSAEELLANAPLGALTHPDDIDAASACLEMLRAGVVDRCTMETRLVRSDGVAVWTETALSCLRADDGALAGLIAVIADISDRKRAEERQWAMMRELEHRGKNLLAVVQSIAQRSLADGRSLAEARAAFLGRLQALAATYGALIDEGFGGARLDRLVNTALAAFPHAEVEGPSFVLTVKAAQTFGLIVHELTTNAAKFGALSRPDGALRVTWDVRKTAEGAKFAFDWRERYESPAPPGETGFGATILSRIAAAEFACEPELVHAPDGFHYRFEAPLDRLGGLVPVAPLRRALASEALGAFYDQWARLRGPRGELPQLSQFDWSRFVAVGALTLASVQPKGGLSLAQIGRAAPPELQGEDPTAFRCCAEDAAPRHDRLRFDFGDGAPLGAERLLLPFSATGAAATHVLGLSILGLSILGGGDRLPESERGGSRR</sequence>
<evidence type="ECO:0000256" key="4">
    <source>
        <dbReference type="ARBA" id="ARBA00022543"/>
    </source>
</evidence>
<evidence type="ECO:0000256" key="1">
    <source>
        <dbReference type="ARBA" id="ARBA00000085"/>
    </source>
</evidence>
<comment type="catalytic activity">
    <reaction evidence="1">
        <text>ATP + protein L-histidine = ADP + protein N-phospho-L-histidine.</text>
        <dbReference type="EC" id="2.7.13.3"/>
    </reaction>
</comment>
<dbReference type="SMART" id="SM00091">
    <property type="entry name" value="PAS"/>
    <property type="match status" value="2"/>
</dbReference>
<evidence type="ECO:0000256" key="6">
    <source>
        <dbReference type="ARBA" id="ARBA00022606"/>
    </source>
</evidence>
<keyword evidence="9" id="KW-0808">Transferase</keyword>
<dbReference type="PANTHER" id="PTHR41523:SF7">
    <property type="entry name" value="HISTIDINE KINASE"/>
    <property type="match status" value="1"/>
</dbReference>
<keyword evidence="5" id="KW-0597">Phosphoprotein</keyword>
<evidence type="ECO:0000256" key="15">
    <source>
        <dbReference type="ARBA" id="ARBA00023026"/>
    </source>
</evidence>
<dbReference type="InterPro" id="IPR013767">
    <property type="entry name" value="PAS_fold"/>
</dbReference>
<dbReference type="EMBL" id="FYDG01000002">
    <property type="protein sequence ID" value="SNB66451.1"/>
    <property type="molecule type" value="Genomic_DNA"/>
</dbReference>
<evidence type="ECO:0000256" key="7">
    <source>
        <dbReference type="ARBA" id="ARBA00022630"/>
    </source>
</evidence>
<dbReference type="NCBIfam" id="TIGR00229">
    <property type="entry name" value="sensory_box"/>
    <property type="match status" value="1"/>
</dbReference>
<keyword evidence="7" id="KW-0285">Flavoprotein</keyword>
<evidence type="ECO:0000256" key="5">
    <source>
        <dbReference type="ARBA" id="ARBA00022553"/>
    </source>
</evidence>
<keyword evidence="13" id="KW-0067">ATP-binding</keyword>